<dbReference type="CDD" id="cd06526">
    <property type="entry name" value="metazoan_ACD"/>
    <property type="match status" value="1"/>
</dbReference>
<dbReference type="PRINTS" id="PR00299">
    <property type="entry name" value="ACRYSTALLIN"/>
</dbReference>
<evidence type="ECO:0000313" key="4">
    <source>
        <dbReference type="EMBL" id="KAL3089452.1"/>
    </source>
</evidence>
<dbReference type="PROSITE" id="PS01031">
    <property type="entry name" value="SHSP"/>
    <property type="match status" value="1"/>
</dbReference>
<feature type="domain" description="SHSP" evidence="3">
    <location>
        <begin position="19"/>
        <end position="127"/>
    </location>
</feature>
<comment type="similarity">
    <text evidence="1 2">Belongs to the small heat shock protein (HSP20) family.</text>
</comment>
<name>A0ABD2JG23_9BILA</name>
<dbReference type="PANTHER" id="PTHR45640:SF35">
    <property type="entry name" value="HEAT SHOCK PROTEIN HSP-12.2"/>
    <property type="match status" value="1"/>
</dbReference>
<dbReference type="PANTHER" id="PTHR45640">
    <property type="entry name" value="HEAT SHOCK PROTEIN HSP-12.2-RELATED"/>
    <property type="match status" value="1"/>
</dbReference>
<dbReference type="EMBL" id="JBICBT010000983">
    <property type="protein sequence ID" value="KAL3089452.1"/>
    <property type="molecule type" value="Genomic_DNA"/>
</dbReference>
<organism evidence="4 5">
    <name type="scientific">Heterodera trifolii</name>
    <dbReference type="NCBI Taxonomy" id="157864"/>
    <lineage>
        <taxon>Eukaryota</taxon>
        <taxon>Metazoa</taxon>
        <taxon>Ecdysozoa</taxon>
        <taxon>Nematoda</taxon>
        <taxon>Chromadorea</taxon>
        <taxon>Rhabditida</taxon>
        <taxon>Tylenchina</taxon>
        <taxon>Tylenchomorpha</taxon>
        <taxon>Tylenchoidea</taxon>
        <taxon>Heteroderidae</taxon>
        <taxon>Heteroderinae</taxon>
        <taxon>Heterodera</taxon>
    </lineage>
</organism>
<gene>
    <name evidence="4" type="ORF">niasHT_028626</name>
</gene>
<dbReference type="Pfam" id="PF00011">
    <property type="entry name" value="HSP20"/>
    <property type="match status" value="1"/>
</dbReference>
<evidence type="ECO:0000259" key="3">
    <source>
        <dbReference type="PROSITE" id="PS01031"/>
    </source>
</evidence>
<dbReference type="Gene3D" id="2.60.40.790">
    <property type="match status" value="1"/>
</dbReference>
<dbReference type="AlphaFoldDB" id="A0ABD2JG23"/>
<keyword evidence="5" id="KW-1185">Reference proteome</keyword>
<sequence length="208" mass="23676">MSRQTLDVSLDLAATDLWDWPLQHEDGVVHVHNGHDCWEVALEVAFFRPGEIEINLSGDHLFIFCHHEERGDEHGWVKREMHRSYRVPEDVDTGSIRSHYSWNGILQLKALKKNATSRRSSIDVEVVAEEKPKKKKVAPKMKYGAAAIGKPGKNVLVEVENAKNGERQRNRRHSIFATAEHFCAPQQMPLGPFGWSWYNVALNAAKSC</sequence>
<proteinExistence type="inferred from homology"/>
<evidence type="ECO:0000313" key="5">
    <source>
        <dbReference type="Proteomes" id="UP001620626"/>
    </source>
</evidence>
<dbReference type="InterPro" id="IPR002068">
    <property type="entry name" value="A-crystallin/Hsp20_dom"/>
</dbReference>
<dbReference type="Proteomes" id="UP001620626">
    <property type="component" value="Unassembled WGS sequence"/>
</dbReference>
<dbReference type="SUPFAM" id="SSF49764">
    <property type="entry name" value="HSP20-like chaperones"/>
    <property type="match status" value="1"/>
</dbReference>
<evidence type="ECO:0000256" key="2">
    <source>
        <dbReference type="RuleBase" id="RU003616"/>
    </source>
</evidence>
<accession>A0ABD2JG23</accession>
<comment type="caution">
    <text evidence="4">The sequence shown here is derived from an EMBL/GenBank/DDBJ whole genome shotgun (WGS) entry which is preliminary data.</text>
</comment>
<reference evidence="4 5" key="1">
    <citation type="submission" date="2024-10" db="EMBL/GenBank/DDBJ databases">
        <authorList>
            <person name="Kim D."/>
        </authorList>
    </citation>
    <scope>NUCLEOTIDE SEQUENCE [LARGE SCALE GENOMIC DNA]</scope>
    <source>
        <strain evidence="4">BH-2024</strain>
    </source>
</reference>
<evidence type="ECO:0000256" key="1">
    <source>
        <dbReference type="PROSITE-ProRule" id="PRU00285"/>
    </source>
</evidence>
<dbReference type="InterPro" id="IPR008978">
    <property type="entry name" value="HSP20-like_chaperone"/>
</dbReference>
<dbReference type="InterPro" id="IPR001436">
    <property type="entry name" value="Alpha-crystallin/sHSP_animal"/>
</dbReference>
<protein>
    <recommendedName>
        <fullName evidence="3">SHSP domain-containing protein</fullName>
    </recommendedName>
</protein>